<dbReference type="AlphaFoldDB" id="A0A545T6R6"/>
<evidence type="ECO:0000313" key="1">
    <source>
        <dbReference type="EMBL" id="TQV72919.1"/>
    </source>
</evidence>
<evidence type="ECO:0000313" key="2">
    <source>
        <dbReference type="Proteomes" id="UP000317839"/>
    </source>
</evidence>
<dbReference type="RefSeq" id="WP_142943058.1">
    <property type="nucleotide sequence ID" value="NZ_VIKR01000004.1"/>
</dbReference>
<comment type="caution">
    <text evidence="1">The sequence shown here is derived from an EMBL/GenBank/DDBJ whole genome shotgun (WGS) entry which is preliminary data.</text>
</comment>
<sequence length="157" mass="18428">MNALDIQEKLYKAIDGPTEMQEIRRLMNKLKKLDENIVVEGLLSVFFDDSRGEKKFKDQTMAGGLLIKLMPKYDRNLREDILRSLDNWNLSVEELPWYLAEKVGRDEVLREVESIAESSLSEVARKTLDTYVYWLNPTDTEHFKKVMTKRWNNSLKG</sequence>
<reference evidence="1 2" key="1">
    <citation type="submission" date="2019-06" db="EMBL/GenBank/DDBJ databases">
        <title>Draft genome of Aliikangiella marina GYP-15.</title>
        <authorList>
            <person name="Wang G."/>
        </authorList>
    </citation>
    <scope>NUCLEOTIDE SEQUENCE [LARGE SCALE GENOMIC DNA]</scope>
    <source>
        <strain evidence="1 2">GYP-15</strain>
    </source>
</reference>
<evidence type="ECO:0008006" key="3">
    <source>
        <dbReference type="Google" id="ProtNLM"/>
    </source>
</evidence>
<gene>
    <name evidence="1" type="ORF">FLL45_15755</name>
</gene>
<dbReference type="OrthoDB" id="6402218at2"/>
<keyword evidence="2" id="KW-1185">Reference proteome</keyword>
<proteinExistence type="predicted"/>
<protein>
    <recommendedName>
        <fullName evidence="3">HEAT repeat domain-containing protein</fullName>
    </recommendedName>
</protein>
<dbReference type="EMBL" id="VIKR01000004">
    <property type="protein sequence ID" value="TQV72919.1"/>
    <property type="molecule type" value="Genomic_DNA"/>
</dbReference>
<accession>A0A545T6R6</accession>
<organism evidence="1 2">
    <name type="scientific">Aliikangiella marina</name>
    <dbReference type="NCBI Taxonomy" id="1712262"/>
    <lineage>
        <taxon>Bacteria</taxon>
        <taxon>Pseudomonadati</taxon>
        <taxon>Pseudomonadota</taxon>
        <taxon>Gammaproteobacteria</taxon>
        <taxon>Oceanospirillales</taxon>
        <taxon>Pleioneaceae</taxon>
        <taxon>Aliikangiella</taxon>
    </lineage>
</organism>
<dbReference type="Proteomes" id="UP000317839">
    <property type="component" value="Unassembled WGS sequence"/>
</dbReference>
<name>A0A545T6R6_9GAMM</name>